<proteinExistence type="inferred from homology"/>
<dbReference type="STRING" id="1048983.EL17_13250"/>
<reference evidence="5 6" key="1">
    <citation type="submission" date="2014-04" db="EMBL/GenBank/DDBJ databases">
        <title>Characterization and application of a salt tolerant electro-active bacterium.</title>
        <authorList>
            <person name="Yang L."/>
            <person name="Wei S."/>
            <person name="Tay Q.X.M."/>
        </authorList>
    </citation>
    <scope>NUCLEOTIDE SEQUENCE [LARGE SCALE GENOMIC DNA]</scope>
    <source>
        <strain evidence="5 6">LY1</strain>
    </source>
</reference>
<evidence type="ECO:0000259" key="3">
    <source>
        <dbReference type="Pfam" id="PF10079"/>
    </source>
</evidence>
<protein>
    <recommendedName>
        <fullName evidence="2">Putative cysteine ligase BshC</fullName>
        <ecNumber evidence="2">6.-.-.-</ecNumber>
    </recommendedName>
</protein>
<evidence type="ECO:0000313" key="6">
    <source>
        <dbReference type="Proteomes" id="UP000027821"/>
    </source>
</evidence>
<dbReference type="OrthoDB" id="9765151at2"/>
<evidence type="ECO:0000259" key="4">
    <source>
        <dbReference type="Pfam" id="PF24850"/>
    </source>
</evidence>
<dbReference type="InterPro" id="IPR055399">
    <property type="entry name" value="CC_BshC"/>
</dbReference>
<gene>
    <name evidence="2" type="primary">bshC</name>
    <name evidence="5" type="ORF">EL17_13250</name>
</gene>
<name>A0A074KYK8_9BACT</name>
<dbReference type="InterPro" id="IPR055398">
    <property type="entry name" value="Rossmann-like_BshC"/>
</dbReference>
<comment type="caution">
    <text evidence="5">The sequence shown here is derived from an EMBL/GenBank/DDBJ whole genome shotgun (WGS) entry which is preliminary data.</text>
</comment>
<keyword evidence="6" id="KW-1185">Reference proteome</keyword>
<dbReference type="PIRSF" id="PIRSF012535">
    <property type="entry name" value="UCP012535"/>
    <property type="match status" value="1"/>
</dbReference>
<dbReference type="RefSeq" id="WP_035075153.1">
    <property type="nucleotide sequence ID" value="NZ_JMIH01000022.1"/>
</dbReference>
<dbReference type="AlphaFoldDB" id="A0A074KYK8"/>
<sequence>MQKTSIDPDCTGQFSTFFLDYIYQKENLKPFYKLFPKIENFKQAIRERSFPQQYREVLAGVLENQYAEAGLESTSIGLLRESNTFTVTTGHQLNLMTGPLYFIYKIVSTINLAERLKREYPDFNFVPIYWMATEDHDFAEINHFQLDGEKYIWDSTQKGAVGEFEIDENLKQLIKNNRFIPDFFKAAYLESKNLGEAVLRYVNHLFGEKGLVVVDGNHRDLKRLFVPVIQSDLLEKKANDLVQKSTASLETLGYKSQIHPREINFFYLDKGLRERIVQQDGHYQITNTDLKFSWEEIERMIESTPEKFSPNVVMRPLYQETILPNLAYLGGPAEVVYWLQLKEVFDFYGTDFPMLMPRNFAMVIDTNTKRKIKSLGLTHQEIFQDFVLWKKQYIEQHSKLDVCLVYEKEKINEVIEHMKKDVEKVDMTLQRSVESMKVRIDKIINHFSKKIRRAEERNYQDSISKMIAIHAALFPKEIPQERFFNFLQFYLADENFLQQLHDLFDPLDYRYIILESDGKEKRA</sequence>
<keyword evidence="1 2" id="KW-0436">Ligase</keyword>
<organism evidence="5 6">
    <name type="scientific">Anditalea andensis</name>
    <dbReference type="NCBI Taxonomy" id="1048983"/>
    <lineage>
        <taxon>Bacteria</taxon>
        <taxon>Pseudomonadati</taxon>
        <taxon>Bacteroidota</taxon>
        <taxon>Cytophagia</taxon>
        <taxon>Cytophagales</taxon>
        <taxon>Cytophagaceae</taxon>
        <taxon>Anditalea</taxon>
    </lineage>
</organism>
<dbReference type="EC" id="6.-.-.-" evidence="2"/>
<dbReference type="eggNOG" id="COG4365">
    <property type="taxonomic scope" value="Bacteria"/>
</dbReference>
<dbReference type="Pfam" id="PF24850">
    <property type="entry name" value="CC_BshC"/>
    <property type="match status" value="1"/>
</dbReference>
<comment type="similarity">
    <text evidence="2">Belongs to the BshC family.</text>
</comment>
<evidence type="ECO:0000313" key="5">
    <source>
        <dbReference type="EMBL" id="KEO73310.1"/>
    </source>
</evidence>
<feature type="domain" description="Bacillithiol biosynthesis BshC C-terminal coiled-coil" evidence="4">
    <location>
        <begin position="361"/>
        <end position="515"/>
    </location>
</feature>
<dbReference type="HAMAP" id="MF_01867">
    <property type="entry name" value="BshC"/>
    <property type="match status" value="1"/>
</dbReference>
<dbReference type="InterPro" id="IPR011199">
    <property type="entry name" value="Bacillithiol_biosynth_BshC"/>
</dbReference>
<dbReference type="Proteomes" id="UP000027821">
    <property type="component" value="Unassembled WGS sequence"/>
</dbReference>
<dbReference type="NCBIfam" id="TIGR03998">
    <property type="entry name" value="thiol_BshC"/>
    <property type="match status" value="1"/>
</dbReference>
<feature type="domain" description="Bacillithiol biosynthesis BshC N-terminal Rossmann-like" evidence="3">
    <location>
        <begin position="10"/>
        <end position="359"/>
    </location>
</feature>
<dbReference type="GO" id="GO:0016874">
    <property type="term" value="F:ligase activity"/>
    <property type="evidence" value="ECO:0007669"/>
    <property type="project" value="UniProtKB-UniRule"/>
</dbReference>
<accession>A0A074KYK8</accession>
<dbReference type="Pfam" id="PF10079">
    <property type="entry name" value="Rossmann-like_BshC"/>
    <property type="match status" value="1"/>
</dbReference>
<dbReference type="EMBL" id="JMIH01000022">
    <property type="protein sequence ID" value="KEO73310.1"/>
    <property type="molecule type" value="Genomic_DNA"/>
</dbReference>
<evidence type="ECO:0000256" key="2">
    <source>
        <dbReference type="HAMAP-Rule" id="MF_01867"/>
    </source>
</evidence>
<evidence type="ECO:0000256" key="1">
    <source>
        <dbReference type="ARBA" id="ARBA00022598"/>
    </source>
</evidence>